<dbReference type="RefSeq" id="XP_002668412.1">
    <property type="nucleotide sequence ID" value="XM_002668366.1"/>
</dbReference>
<dbReference type="EMBL" id="GG739080">
    <property type="protein sequence ID" value="EFC35668.1"/>
    <property type="molecule type" value="Genomic_DNA"/>
</dbReference>
<evidence type="ECO:0000313" key="1">
    <source>
        <dbReference type="EMBL" id="EFC35668.1"/>
    </source>
</evidence>
<dbReference type="AlphaFoldDB" id="D2W5I7"/>
<name>D2W5I7_NAEGR</name>
<evidence type="ECO:0000313" key="2">
    <source>
        <dbReference type="Proteomes" id="UP000006671"/>
    </source>
</evidence>
<proteinExistence type="predicted"/>
<dbReference type="VEuPathDB" id="AmoebaDB:NAEGRDRAFT_76678"/>
<gene>
    <name evidence="1" type="ORF">NAEGRDRAFT_76678</name>
</gene>
<sequence length="221" mass="26245">MTKRSTNNNNNKPNRKVINAKTEAKWFIYEASKNKNTKFTAEFVPLEEPVMKTPVYRMKQACCLEMFCENASILLGFCLNPSIHKRYQDKIFIGGLTVEYFVSYFSRVENHVVNDPRKQFMHFNGQIITVNCPSFSFIGFDNLPSLGNKKAYHGVTWNVYTNQRVYNNTRNMYQYEPRCDVYRVRFVYLEFFCNPVTNLVFAKYEIVKEHFNYLNNCWELI</sequence>
<protein>
    <submittedName>
        <fullName evidence="1">Predicted protein</fullName>
    </submittedName>
</protein>
<accession>D2W5I7</accession>
<dbReference type="GeneID" id="8860363"/>
<dbReference type="KEGG" id="ngr:NAEGRDRAFT_76678"/>
<organism evidence="2">
    <name type="scientific">Naegleria gruberi</name>
    <name type="common">Amoeba</name>
    <dbReference type="NCBI Taxonomy" id="5762"/>
    <lineage>
        <taxon>Eukaryota</taxon>
        <taxon>Discoba</taxon>
        <taxon>Heterolobosea</taxon>
        <taxon>Tetramitia</taxon>
        <taxon>Eutetramitia</taxon>
        <taxon>Vahlkampfiidae</taxon>
        <taxon>Naegleria</taxon>
    </lineage>
</organism>
<dbReference type="Proteomes" id="UP000006671">
    <property type="component" value="Unassembled WGS sequence"/>
</dbReference>
<keyword evidence="2" id="KW-1185">Reference proteome</keyword>
<reference evidence="1 2" key="1">
    <citation type="journal article" date="2010" name="Cell">
        <title>The genome of Naegleria gruberi illuminates early eukaryotic versatility.</title>
        <authorList>
            <person name="Fritz-Laylin L.K."/>
            <person name="Prochnik S.E."/>
            <person name="Ginger M.L."/>
            <person name="Dacks J.B."/>
            <person name="Carpenter M.L."/>
            <person name="Field M.C."/>
            <person name="Kuo A."/>
            <person name="Paredez A."/>
            <person name="Chapman J."/>
            <person name="Pham J."/>
            <person name="Shu S."/>
            <person name="Neupane R."/>
            <person name="Cipriano M."/>
            <person name="Mancuso J."/>
            <person name="Tu H."/>
            <person name="Salamov A."/>
            <person name="Lindquist E."/>
            <person name="Shapiro H."/>
            <person name="Lucas S."/>
            <person name="Grigoriev I.V."/>
            <person name="Cande W.Z."/>
            <person name="Fulton C."/>
            <person name="Rokhsar D.S."/>
            <person name="Dawson S.C."/>
        </authorList>
    </citation>
    <scope>NUCLEOTIDE SEQUENCE [LARGE SCALE GENOMIC DNA]</scope>
    <source>
        <strain evidence="1 2">NEG-M</strain>
    </source>
</reference>
<dbReference type="InParanoid" id="D2W5I7"/>